<gene>
    <name evidence="4" type="ORF">QBC46DRAFT_457514</name>
</gene>
<comment type="caution">
    <text evidence="4">The sequence shown here is derived from an EMBL/GenBank/DDBJ whole genome shotgun (WGS) entry which is preliminary data.</text>
</comment>
<evidence type="ECO:0000256" key="1">
    <source>
        <dbReference type="ARBA" id="ARBA00022450"/>
    </source>
</evidence>
<dbReference type="SUPFAM" id="SSF47336">
    <property type="entry name" value="ACP-like"/>
    <property type="match status" value="1"/>
</dbReference>
<evidence type="ECO:0000256" key="2">
    <source>
        <dbReference type="ARBA" id="ARBA00022553"/>
    </source>
</evidence>
<evidence type="ECO:0000313" key="4">
    <source>
        <dbReference type="EMBL" id="KAK3942541.1"/>
    </source>
</evidence>
<dbReference type="PROSITE" id="PS50075">
    <property type="entry name" value="CARRIER"/>
    <property type="match status" value="1"/>
</dbReference>
<dbReference type="SMART" id="SM00823">
    <property type="entry name" value="PKS_PP"/>
    <property type="match status" value="1"/>
</dbReference>
<dbReference type="SUPFAM" id="SSF56801">
    <property type="entry name" value="Acetyl-CoA synthetase-like"/>
    <property type="match status" value="1"/>
</dbReference>
<keyword evidence="1" id="KW-0596">Phosphopantetheine</keyword>
<dbReference type="Pfam" id="PF00501">
    <property type="entry name" value="AMP-binding"/>
    <property type="match status" value="1"/>
</dbReference>
<protein>
    <submittedName>
        <fullName evidence="4">Nrps-like enzyme protein</fullName>
    </submittedName>
</protein>
<dbReference type="InterPro" id="IPR000873">
    <property type="entry name" value="AMP-dep_synth/lig_dom"/>
</dbReference>
<dbReference type="InterPro" id="IPR036291">
    <property type="entry name" value="NAD(P)-bd_dom_sf"/>
</dbReference>
<dbReference type="Pfam" id="PF07993">
    <property type="entry name" value="NAD_binding_4"/>
    <property type="match status" value="1"/>
</dbReference>
<evidence type="ECO:0000313" key="5">
    <source>
        <dbReference type="Proteomes" id="UP001303473"/>
    </source>
</evidence>
<dbReference type="InterPro" id="IPR020806">
    <property type="entry name" value="PKS_PP-bd"/>
</dbReference>
<keyword evidence="2" id="KW-0597">Phosphoprotein</keyword>
<organism evidence="4 5">
    <name type="scientific">Diplogelasinospora grovesii</name>
    <dbReference type="NCBI Taxonomy" id="303347"/>
    <lineage>
        <taxon>Eukaryota</taxon>
        <taxon>Fungi</taxon>
        <taxon>Dikarya</taxon>
        <taxon>Ascomycota</taxon>
        <taxon>Pezizomycotina</taxon>
        <taxon>Sordariomycetes</taxon>
        <taxon>Sordariomycetidae</taxon>
        <taxon>Sordariales</taxon>
        <taxon>Diplogelasinosporaceae</taxon>
        <taxon>Diplogelasinospora</taxon>
    </lineage>
</organism>
<dbReference type="GO" id="GO:0031177">
    <property type="term" value="F:phosphopantetheine binding"/>
    <property type="evidence" value="ECO:0007669"/>
    <property type="project" value="InterPro"/>
</dbReference>
<dbReference type="Proteomes" id="UP001303473">
    <property type="component" value="Unassembled WGS sequence"/>
</dbReference>
<dbReference type="InterPro" id="IPR036736">
    <property type="entry name" value="ACP-like_sf"/>
</dbReference>
<dbReference type="Pfam" id="PF23562">
    <property type="entry name" value="AMP-binding_C_3"/>
    <property type="match status" value="1"/>
</dbReference>
<dbReference type="InterPro" id="IPR051414">
    <property type="entry name" value="Adenylate-forming_Reductase"/>
</dbReference>
<dbReference type="PANTHER" id="PTHR43439">
    <property type="entry name" value="PHENYLACETATE-COENZYME A LIGASE"/>
    <property type="match status" value="1"/>
</dbReference>
<dbReference type="InterPro" id="IPR013120">
    <property type="entry name" value="FAR_NAD-bd"/>
</dbReference>
<dbReference type="AlphaFoldDB" id="A0AAN6NB57"/>
<dbReference type="PANTHER" id="PTHR43439:SF2">
    <property type="entry name" value="ENZYME, PUTATIVE (JCVI)-RELATED"/>
    <property type="match status" value="1"/>
</dbReference>
<accession>A0AAN6NB57</accession>
<feature type="domain" description="Carrier" evidence="3">
    <location>
        <begin position="565"/>
        <end position="644"/>
    </location>
</feature>
<reference evidence="5" key="1">
    <citation type="journal article" date="2023" name="Mol. Phylogenet. Evol.">
        <title>Genome-scale phylogeny and comparative genomics of the fungal order Sordariales.</title>
        <authorList>
            <person name="Hensen N."/>
            <person name="Bonometti L."/>
            <person name="Westerberg I."/>
            <person name="Brannstrom I.O."/>
            <person name="Guillou S."/>
            <person name="Cros-Aarteil S."/>
            <person name="Calhoun S."/>
            <person name="Haridas S."/>
            <person name="Kuo A."/>
            <person name="Mondo S."/>
            <person name="Pangilinan J."/>
            <person name="Riley R."/>
            <person name="LaButti K."/>
            <person name="Andreopoulos B."/>
            <person name="Lipzen A."/>
            <person name="Chen C."/>
            <person name="Yan M."/>
            <person name="Daum C."/>
            <person name="Ng V."/>
            <person name="Clum A."/>
            <person name="Steindorff A."/>
            <person name="Ohm R.A."/>
            <person name="Martin F."/>
            <person name="Silar P."/>
            <person name="Natvig D.O."/>
            <person name="Lalanne C."/>
            <person name="Gautier V."/>
            <person name="Ament-Velasquez S.L."/>
            <person name="Kruys A."/>
            <person name="Hutchinson M.I."/>
            <person name="Powell A.J."/>
            <person name="Barry K."/>
            <person name="Miller A.N."/>
            <person name="Grigoriev I.V."/>
            <person name="Debuchy R."/>
            <person name="Gladieux P."/>
            <person name="Hiltunen Thoren M."/>
            <person name="Johannesson H."/>
        </authorList>
    </citation>
    <scope>NUCLEOTIDE SEQUENCE [LARGE SCALE GENOMIC DNA]</scope>
    <source>
        <strain evidence="5">CBS 340.73</strain>
    </source>
</reference>
<dbReference type="SUPFAM" id="SSF51735">
    <property type="entry name" value="NAD(P)-binding Rossmann-fold domains"/>
    <property type="match status" value="1"/>
</dbReference>
<dbReference type="PROSITE" id="PS00455">
    <property type="entry name" value="AMP_BINDING"/>
    <property type="match status" value="1"/>
</dbReference>
<dbReference type="Gene3D" id="1.10.1200.10">
    <property type="entry name" value="ACP-like"/>
    <property type="match status" value="1"/>
</dbReference>
<sequence length="1100" mass="119743">MAAEHASAAQWQNDLLPHIVDRLARERPDAVYGLWPVSPASYQNGVRTTTYGQLANIVNGLAWWLVEKLGPGQQHGDIEALTYVGPNDVRLTALVLAAIKAGYVLFLTSPRNSPAAHRALFDALKCQTLVTTDPTPAPAIAVIEAVKPRQLTVPSVDELLGGNYPPYANKKTFETGRWDPLFVIHTSGSTGIPKPLIWAQETAVRHHKMTSRDPSEGVLSIDHFCRAGLAQYLFNAIPFGSVVITPAAAAGIATAQGIVDALKQTPADVAVLVPSIVAELAQNDELLDYCARHLQLILYIGGDLPQAIGDRVAAKIRLRCQWGASEVGIPQQLMPAELQGPTDWRYVRFHPCAGAAFEPVGADGVCELVIRRRDDTSTQPAFSIRGQDQADRKEYRTRDLFSRHPTVPDAWCWRARADDIIVFLNGEKTNPVSMEHHVAARNPDLLSGALVIGAQRFQAALLLDPVPTAAPKTTAEQAALIERVWPSIEEANRVAPAHARVEKSLILVATPDRPFIRAGKGTIQRNASLAQYATDIDALYANADAIQALDDDDDDDSFNTLVDAADEASIAVFIRNHVRDITGWRNTDDGDAGFFDRGMDSLQALQLTRALRRGLHRAGTDIALSTIYQNPTVKQLTDAITSMAQQKADGPAQKDRDRDMMEPLLATYRKMVDQIPVSSFSANVESNKAGNLPVDVVLTGSTGTLGTFILHSLLERQRAGVVGHIFCLNRRRTPENGRVEQDSRFTAAGLDPDALHDPKRVTFLQADLAQGPLIGIDENTFKSLQSRVGLVIHNAWPVNFNLGLAVFKPQFAGLVNLFAFATAAAAKVAFISSVGAVGGYPGPAPEAILDITTLSDAYANGYARSKLLSELLCDTAARELHIPVTILRVGQVAGSTRQASSGCSWNRNEWFPSLAISSLLKLGCLPDNLGPQFDTVDWIPSDVLGDVAVELAATTGMKGPGAEVYNLRNPNTATWKELLPVIVDIWSQREKPEMSRGDLSVISPQMWLAKLQESMDVASDMNMNPAIKLLDFYRDGLWAGAGEHEGEVQQQQQAPMAVDKALAASPALQKLQPVGQEWMRKWVEEWLMEVSLRGNGRDEC</sequence>
<name>A0AAN6NB57_9PEZI</name>
<dbReference type="Gene3D" id="3.40.50.12780">
    <property type="entry name" value="N-terminal domain of ligase-like"/>
    <property type="match status" value="1"/>
</dbReference>
<dbReference type="Gene3D" id="3.40.50.720">
    <property type="entry name" value="NAD(P)-binding Rossmann-like Domain"/>
    <property type="match status" value="1"/>
</dbReference>
<proteinExistence type="predicted"/>
<dbReference type="Pfam" id="PF00550">
    <property type="entry name" value="PP-binding"/>
    <property type="match status" value="1"/>
</dbReference>
<keyword evidence="5" id="KW-1185">Reference proteome</keyword>
<evidence type="ECO:0000259" key="3">
    <source>
        <dbReference type="PROSITE" id="PS50075"/>
    </source>
</evidence>
<dbReference type="EMBL" id="MU853773">
    <property type="protein sequence ID" value="KAK3942541.1"/>
    <property type="molecule type" value="Genomic_DNA"/>
</dbReference>
<dbReference type="InterPro" id="IPR020845">
    <property type="entry name" value="AMP-binding_CS"/>
</dbReference>
<dbReference type="InterPro" id="IPR009081">
    <property type="entry name" value="PP-bd_ACP"/>
</dbReference>
<dbReference type="InterPro" id="IPR042099">
    <property type="entry name" value="ANL_N_sf"/>
</dbReference>